<comment type="caution">
    <text evidence="1">The sequence shown here is derived from an EMBL/GenBank/DDBJ whole genome shotgun (WGS) entry which is preliminary data.</text>
</comment>
<feature type="non-terminal residue" evidence="1">
    <location>
        <position position="261"/>
    </location>
</feature>
<sequence length="261" mass="29938">MKTKCVMVLLLALFFFSLYPTFPANVEAQTEPDVFVGVHLGYGDVAEAKALIDRTSSCANFVLIGTSRIFYDQLKLTETFQYAYDNDMYFMSFAPSIPHSEEGPSPRDLWFAYANQTWGDRLVGFYAYDEPGGQILDGELLPLWKDEGMPSNSVEAAENFKDYLTWRVDLVRSRNLGYWNYPLFTADYGLYWFNYKGGYDGLFAEFVANYNRQLTVSLVRGAAQIQNRQWGILIGWKYDYSPYLASGEELFEDMVFAYDSG</sequence>
<proteinExistence type="predicted"/>
<accession>X1B1J0</accession>
<evidence type="ECO:0000313" key="1">
    <source>
        <dbReference type="EMBL" id="GAG75212.1"/>
    </source>
</evidence>
<dbReference type="AlphaFoldDB" id="X1B1J0"/>
<gene>
    <name evidence="1" type="ORF">S01H4_32717</name>
</gene>
<dbReference type="EMBL" id="BART01017138">
    <property type="protein sequence ID" value="GAG75212.1"/>
    <property type="molecule type" value="Genomic_DNA"/>
</dbReference>
<reference evidence="1" key="1">
    <citation type="journal article" date="2014" name="Front. Microbiol.">
        <title>High frequency of phylogenetically diverse reductive dehalogenase-homologous genes in deep subseafloor sedimentary metagenomes.</title>
        <authorList>
            <person name="Kawai M."/>
            <person name="Futagami T."/>
            <person name="Toyoda A."/>
            <person name="Takaki Y."/>
            <person name="Nishi S."/>
            <person name="Hori S."/>
            <person name="Arai W."/>
            <person name="Tsubouchi T."/>
            <person name="Morono Y."/>
            <person name="Uchiyama I."/>
            <person name="Ito T."/>
            <person name="Fujiyama A."/>
            <person name="Inagaki F."/>
            <person name="Takami H."/>
        </authorList>
    </citation>
    <scope>NUCLEOTIDE SEQUENCE</scope>
    <source>
        <strain evidence="1">Expedition CK06-06</strain>
    </source>
</reference>
<protein>
    <submittedName>
        <fullName evidence="1">Uncharacterized protein</fullName>
    </submittedName>
</protein>
<name>X1B1J0_9ZZZZ</name>
<organism evidence="1">
    <name type="scientific">marine sediment metagenome</name>
    <dbReference type="NCBI Taxonomy" id="412755"/>
    <lineage>
        <taxon>unclassified sequences</taxon>
        <taxon>metagenomes</taxon>
        <taxon>ecological metagenomes</taxon>
    </lineage>
</organism>